<reference evidence="3 4" key="1">
    <citation type="journal article" date="2019" name="Int. J. Syst. Evol. Microbiol.">
        <title>The Global Catalogue of Microorganisms (GCM) 10K type strain sequencing project: providing services to taxonomists for standard genome sequencing and annotation.</title>
        <authorList>
            <consortium name="The Broad Institute Genomics Platform"/>
            <consortium name="The Broad Institute Genome Sequencing Center for Infectious Disease"/>
            <person name="Wu L."/>
            <person name="Ma J."/>
        </authorList>
    </citation>
    <scope>NUCLEOTIDE SEQUENCE [LARGE SCALE GENOMIC DNA]</scope>
    <source>
        <strain evidence="3 4">JCM 17504</strain>
    </source>
</reference>
<dbReference type="RefSeq" id="WP_227776670.1">
    <property type="nucleotide sequence ID" value="NZ_BAABKX010000001.1"/>
</dbReference>
<dbReference type="InterPro" id="IPR000868">
    <property type="entry name" value="Isochorismatase-like_dom"/>
</dbReference>
<evidence type="ECO:0000313" key="4">
    <source>
        <dbReference type="Proteomes" id="UP001501729"/>
    </source>
</evidence>
<proteinExistence type="predicted"/>
<dbReference type="PANTHER" id="PTHR43540">
    <property type="entry name" value="PEROXYUREIDOACRYLATE/UREIDOACRYLATE AMIDOHYDROLASE-RELATED"/>
    <property type="match status" value="1"/>
</dbReference>
<feature type="domain" description="Isochorismatase-like" evidence="2">
    <location>
        <begin position="15"/>
        <end position="187"/>
    </location>
</feature>
<dbReference type="AlphaFoldDB" id="A0AAV3UFN9"/>
<dbReference type="Pfam" id="PF00857">
    <property type="entry name" value="Isochorismatase"/>
    <property type="match status" value="1"/>
</dbReference>
<dbReference type="GO" id="GO:0016787">
    <property type="term" value="F:hydrolase activity"/>
    <property type="evidence" value="ECO:0007669"/>
    <property type="project" value="UniProtKB-KW"/>
</dbReference>
<sequence length="193" mass="21458">MSLELSTDDDLSDAVLLAIDFQQGFRDPVWGARNNPDAESRANELLVAWRASGRPVVHVRHDSQEEDSPLRGDTDGFAFLPEMEPKADEQTFEKQVNSAFIGTNLESWLREREYETLVVVGLTTDHCVSTSTRMAENIGFRPIVVSDATATFNRIAPNGSEIDAETNHQVALAHLRNEFATIADTEEILNVVD</sequence>
<evidence type="ECO:0000313" key="3">
    <source>
        <dbReference type="EMBL" id="GAA5047969.1"/>
    </source>
</evidence>
<comment type="caution">
    <text evidence="3">The sequence shown here is derived from an EMBL/GenBank/DDBJ whole genome shotgun (WGS) entry which is preliminary data.</text>
</comment>
<dbReference type="InterPro" id="IPR050272">
    <property type="entry name" value="Isochorismatase-like_hydrls"/>
</dbReference>
<dbReference type="Gene3D" id="3.40.50.850">
    <property type="entry name" value="Isochorismatase-like"/>
    <property type="match status" value="1"/>
</dbReference>
<dbReference type="PANTHER" id="PTHR43540:SF1">
    <property type="entry name" value="ISOCHORISMATASE HYDROLASE"/>
    <property type="match status" value="1"/>
</dbReference>
<dbReference type="InterPro" id="IPR036380">
    <property type="entry name" value="Isochorismatase-like_sf"/>
</dbReference>
<dbReference type="CDD" id="cd01014">
    <property type="entry name" value="nicotinamidase_related"/>
    <property type="match status" value="1"/>
</dbReference>
<organism evidence="3 4">
    <name type="scientific">Haladaptatus pallidirubidus</name>
    <dbReference type="NCBI Taxonomy" id="1008152"/>
    <lineage>
        <taxon>Archaea</taxon>
        <taxon>Methanobacteriati</taxon>
        <taxon>Methanobacteriota</taxon>
        <taxon>Stenosarchaea group</taxon>
        <taxon>Halobacteria</taxon>
        <taxon>Halobacteriales</taxon>
        <taxon>Haladaptataceae</taxon>
        <taxon>Haladaptatus</taxon>
    </lineage>
</organism>
<keyword evidence="1 3" id="KW-0378">Hydrolase</keyword>
<protein>
    <submittedName>
        <fullName evidence="3">Cysteine hydrolase family protein</fullName>
    </submittedName>
</protein>
<dbReference type="Proteomes" id="UP001501729">
    <property type="component" value="Unassembled WGS sequence"/>
</dbReference>
<name>A0AAV3UFN9_9EURY</name>
<evidence type="ECO:0000256" key="1">
    <source>
        <dbReference type="ARBA" id="ARBA00022801"/>
    </source>
</evidence>
<accession>A0AAV3UFN9</accession>
<gene>
    <name evidence="3" type="ORF">GCM10025751_19170</name>
</gene>
<dbReference type="SUPFAM" id="SSF52499">
    <property type="entry name" value="Isochorismatase-like hydrolases"/>
    <property type="match status" value="1"/>
</dbReference>
<evidence type="ECO:0000259" key="2">
    <source>
        <dbReference type="Pfam" id="PF00857"/>
    </source>
</evidence>
<dbReference type="GeneID" id="68612511"/>
<dbReference type="EMBL" id="BAABKX010000001">
    <property type="protein sequence ID" value="GAA5047969.1"/>
    <property type="molecule type" value="Genomic_DNA"/>
</dbReference>
<keyword evidence="4" id="KW-1185">Reference proteome</keyword>